<name>A0A0R3VY05_TAEAS</name>
<evidence type="ECO:0000313" key="2">
    <source>
        <dbReference type="Proteomes" id="UP000282613"/>
    </source>
</evidence>
<dbReference type="OrthoDB" id="6228213at2759"/>
<evidence type="ECO:0000313" key="1">
    <source>
        <dbReference type="EMBL" id="VDK24806.1"/>
    </source>
</evidence>
<dbReference type="AlphaFoldDB" id="A0A0R3VY05"/>
<sequence length="77" mass="9171">MRVFHAGKDFFELKNPIRVSRVELQKIRIHNLKSIYEVKLPEIKAIPMEESKTKEWKVTTRCFSIDWNIGLQQLTVN</sequence>
<dbReference type="EMBL" id="UYRS01001404">
    <property type="protein sequence ID" value="VDK24806.1"/>
    <property type="molecule type" value="Genomic_DNA"/>
</dbReference>
<reference evidence="3" key="1">
    <citation type="submission" date="2017-02" db="UniProtKB">
        <authorList>
            <consortium name="WormBaseParasite"/>
        </authorList>
    </citation>
    <scope>IDENTIFICATION</scope>
</reference>
<organism evidence="3">
    <name type="scientific">Taenia asiatica</name>
    <name type="common">Asian tapeworm</name>
    <dbReference type="NCBI Taxonomy" id="60517"/>
    <lineage>
        <taxon>Eukaryota</taxon>
        <taxon>Metazoa</taxon>
        <taxon>Spiralia</taxon>
        <taxon>Lophotrochozoa</taxon>
        <taxon>Platyhelminthes</taxon>
        <taxon>Cestoda</taxon>
        <taxon>Eucestoda</taxon>
        <taxon>Cyclophyllidea</taxon>
        <taxon>Taeniidae</taxon>
        <taxon>Taenia</taxon>
    </lineage>
</organism>
<accession>A0A0R3VY05</accession>
<evidence type="ECO:0000313" key="3">
    <source>
        <dbReference type="WBParaSite" id="TASK_0000229901-mRNA-1"/>
    </source>
</evidence>
<dbReference type="Proteomes" id="UP000282613">
    <property type="component" value="Unassembled WGS sequence"/>
</dbReference>
<gene>
    <name evidence="1" type="ORF">TASK_LOCUS2300</name>
</gene>
<keyword evidence="2" id="KW-1185">Reference proteome</keyword>
<proteinExistence type="predicted"/>
<dbReference type="WBParaSite" id="TASK_0000229901-mRNA-1">
    <property type="protein sequence ID" value="TASK_0000229901-mRNA-1"/>
    <property type="gene ID" value="TASK_0000229901"/>
</dbReference>
<reference evidence="1 2" key="2">
    <citation type="submission" date="2018-11" db="EMBL/GenBank/DDBJ databases">
        <authorList>
            <consortium name="Pathogen Informatics"/>
        </authorList>
    </citation>
    <scope>NUCLEOTIDE SEQUENCE [LARGE SCALE GENOMIC DNA]</scope>
</reference>
<protein>
    <submittedName>
        <fullName evidence="3">Ovule protein</fullName>
    </submittedName>
</protein>